<keyword evidence="3" id="KW-0804">Transcription</keyword>
<dbReference type="InterPro" id="IPR009057">
    <property type="entry name" value="Homeodomain-like_sf"/>
</dbReference>
<dbReference type="InterPro" id="IPR001647">
    <property type="entry name" value="HTH_TetR"/>
</dbReference>
<comment type="caution">
    <text evidence="6">The sequence shown here is derived from an EMBL/GenBank/DDBJ whole genome shotgun (WGS) entry which is preliminary data.</text>
</comment>
<dbReference type="InterPro" id="IPR054156">
    <property type="entry name" value="YxaF_TetR_C"/>
</dbReference>
<dbReference type="Proteomes" id="UP000297853">
    <property type="component" value="Unassembled WGS sequence"/>
</dbReference>
<reference evidence="6 7" key="1">
    <citation type="submission" date="2019-03" db="EMBL/GenBank/DDBJ databases">
        <title>Genomics of glacier-inhabiting Cryobacterium strains.</title>
        <authorList>
            <person name="Liu Q."/>
            <person name="Xin Y.-H."/>
        </authorList>
    </citation>
    <scope>NUCLEOTIDE SEQUENCE [LARGE SCALE GENOMIC DNA]</scope>
    <source>
        <strain evidence="6 7">TMT1-23-1</strain>
    </source>
</reference>
<dbReference type="Gene3D" id="1.10.357.10">
    <property type="entry name" value="Tetracycline Repressor, domain 2"/>
    <property type="match status" value="1"/>
</dbReference>
<dbReference type="EMBL" id="SOGQ01000065">
    <property type="protein sequence ID" value="TFC96397.1"/>
    <property type="molecule type" value="Genomic_DNA"/>
</dbReference>
<dbReference type="RefSeq" id="WP_134431806.1">
    <property type="nucleotide sequence ID" value="NZ_SOGQ01000065.1"/>
</dbReference>
<dbReference type="Pfam" id="PF21993">
    <property type="entry name" value="TetR_C_13_2"/>
    <property type="match status" value="1"/>
</dbReference>
<sequence>MTTLSTKGDATRQRLTESMLQLIQDKGYHGAGLTAVLEHSGAPRGSLYYHFPGGKSQLGSAAIVLTAEQFRFSITEGIAMTDSVDGFVDAVVEGLTGQLVGSDFRAACPVAAVTLDAGSGDAQLRAACRDAYASWIATLQAYLASSHAGDTRGLATAAVCLIEGALVVCRAQRSTEPLVSAARALKLLFEPGNTQGGDR</sequence>
<dbReference type="PROSITE" id="PS50977">
    <property type="entry name" value="HTH_TETR_2"/>
    <property type="match status" value="1"/>
</dbReference>
<accession>A0ABY2IWK1</accession>
<dbReference type="PANTHER" id="PTHR47506">
    <property type="entry name" value="TRANSCRIPTIONAL REGULATORY PROTEIN"/>
    <property type="match status" value="1"/>
</dbReference>
<evidence type="ECO:0000256" key="4">
    <source>
        <dbReference type="PROSITE-ProRule" id="PRU00335"/>
    </source>
</evidence>
<evidence type="ECO:0000256" key="1">
    <source>
        <dbReference type="ARBA" id="ARBA00023015"/>
    </source>
</evidence>
<organism evidence="6 7">
    <name type="scientific">Cryobacterium sinapicolor</name>
    <dbReference type="NCBI Taxonomy" id="1259236"/>
    <lineage>
        <taxon>Bacteria</taxon>
        <taxon>Bacillati</taxon>
        <taxon>Actinomycetota</taxon>
        <taxon>Actinomycetes</taxon>
        <taxon>Micrococcales</taxon>
        <taxon>Microbacteriaceae</taxon>
        <taxon>Cryobacterium</taxon>
    </lineage>
</organism>
<dbReference type="SUPFAM" id="SSF48498">
    <property type="entry name" value="Tetracyclin repressor-like, C-terminal domain"/>
    <property type="match status" value="1"/>
</dbReference>
<dbReference type="Pfam" id="PF00440">
    <property type="entry name" value="TetR_N"/>
    <property type="match status" value="1"/>
</dbReference>
<evidence type="ECO:0000256" key="2">
    <source>
        <dbReference type="ARBA" id="ARBA00023125"/>
    </source>
</evidence>
<gene>
    <name evidence="6" type="ORF">E3T28_12635</name>
</gene>
<keyword evidence="1" id="KW-0805">Transcription regulation</keyword>
<feature type="DNA-binding region" description="H-T-H motif" evidence="4">
    <location>
        <begin position="32"/>
        <end position="51"/>
    </location>
</feature>
<keyword evidence="2 4" id="KW-0238">DNA-binding</keyword>
<dbReference type="InterPro" id="IPR036271">
    <property type="entry name" value="Tet_transcr_reg_TetR-rel_C_sf"/>
</dbReference>
<keyword evidence="7" id="KW-1185">Reference proteome</keyword>
<dbReference type="PANTHER" id="PTHR47506:SF3">
    <property type="entry name" value="HTH-TYPE TRANSCRIPTIONAL REGULATOR LMRA"/>
    <property type="match status" value="1"/>
</dbReference>
<proteinExistence type="predicted"/>
<evidence type="ECO:0000313" key="7">
    <source>
        <dbReference type="Proteomes" id="UP000297853"/>
    </source>
</evidence>
<evidence type="ECO:0000313" key="6">
    <source>
        <dbReference type="EMBL" id="TFC96397.1"/>
    </source>
</evidence>
<dbReference type="SUPFAM" id="SSF46689">
    <property type="entry name" value="Homeodomain-like"/>
    <property type="match status" value="1"/>
</dbReference>
<name>A0ABY2IWK1_9MICO</name>
<evidence type="ECO:0000256" key="3">
    <source>
        <dbReference type="ARBA" id="ARBA00023163"/>
    </source>
</evidence>
<evidence type="ECO:0000259" key="5">
    <source>
        <dbReference type="PROSITE" id="PS50977"/>
    </source>
</evidence>
<feature type="domain" description="HTH tetR-type" evidence="5">
    <location>
        <begin position="9"/>
        <end position="69"/>
    </location>
</feature>
<protein>
    <submittedName>
        <fullName evidence="6">TetR/AcrR family transcriptional regulator</fullName>
    </submittedName>
</protein>